<accession>A0A8S5TN07</accession>
<dbReference type="EMBL" id="BK032862">
    <property type="protein sequence ID" value="DAF64505.1"/>
    <property type="molecule type" value="Genomic_DNA"/>
</dbReference>
<proteinExistence type="predicted"/>
<sequence>MCVLPELHMDGQQVLGMFLMRKQTTQHNT</sequence>
<evidence type="ECO:0000313" key="1">
    <source>
        <dbReference type="EMBL" id="DAF64505.1"/>
    </source>
</evidence>
<organism evidence="1">
    <name type="scientific">Myoviridae sp. ctu6J18</name>
    <dbReference type="NCBI Taxonomy" id="2827714"/>
    <lineage>
        <taxon>Viruses</taxon>
        <taxon>Duplodnaviria</taxon>
        <taxon>Heunggongvirae</taxon>
        <taxon>Uroviricota</taxon>
        <taxon>Caudoviricetes</taxon>
    </lineage>
</organism>
<protein>
    <submittedName>
        <fullName evidence="1">Uncharacterized protein</fullName>
    </submittedName>
</protein>
<reference evidence="1" key="1">
    <citation type="journal article" date="2021" name="Proc. Natl. Acad. Sci. U.S.A.">
        <title>A Catalog of Tens of Thousands of Viruses from Human Metagenomes Reveals Hidden Associations with Chronic Diseases.</title>
        <authorList>
            <person name="Tisza M.J."/>
            <person name="Buck C.B."/>
        </authorList>
    </citation>
    <scope>NUCLEOTIDE SEQUENCE</scope>
    <source>
        <strain evidence="1">Ctu6J18</strain>
    </source>
</reference>
<name>A0A8S5TN07_9CAUD</name>